<dbReference type="InterPro" id="IPR007360">
    <property type="entry name" value="SirB"/>
</dbReference>
<dbReference type="KEGG" id="nur:ATY38_10435"/>
<evidence type="ECO:0000256" key="1">
    <source>
        <dbReference type="SAM" id="Phobius"/>
    </source>
</evidence>
<dbReference type="Pfam" id="PF04247">
    <property type="entry name" value="SirB"/>
    <property type="match status" value="1"/>
</dbReference>
<dbReference type="PANTHER" id="PTHR39594:SF1">
    <property type="entry name" value="PROTEIN YCHQ"/>
    <property type="match status" value="1"/>
</dbReference>
<accession>A0A1H2FW03</accession>
<dbReference type="GO" id="GO:0005886">
    <property type="term" value="C:plasma membrane"/>
    <property type="evidence" value="ECO:0007669"/>
    <property type="project" value="TreeGrafter"/>
</dbReference>
<keyword evidence="1" id="KW-0812">Transmembrane</keyword>
<dbReference type="EMBL" id="FNLN01000025">
    <property type="protein sequence ID" value="SDU11507.1"/>
    <property type="molecule type" value="Genomic_DNA"/>
</dbReference>
<dbReference type="PIRSF" id="PIRSF005610">
    <property type="entry name" value="SirB"/>
    <property type="match status" value="1"/>
</dbReference>
<proteinExistence type="predicted"/>
<dbReference type="RefSeq" id="WP_062559246.1">
    <property type="nucleotide sequence ID" value="NZ_CP013341.1"/>
</dbReference>
<organism evidence="2 3">
    <name type="scientific">Nitrosomonas ureae</name>
    <dbReference type="NCBI Taxonomy" id="44577"/>
    <lineage>
        <taxon>Bacteria</taxon>
        <taxon>Pseudomonadati</taxon>
        <taxon>Pseudomonadota</taxon>
        <taxon>Betaproteobacteria</taxon>
        <taxon>Nitrosomonadales</taxon>
        <taxon>Nitrosomonadaceae</taxon>
        <taxon>Nitrosomonas</taxon>
    </lineage>
</organism>
<sequence>MDYALLKMIHVGSVILSFSLFFFRGIWLIQDSQNLHQRWVKILPHINDTVLLISAILLAIAIQQNPQEHAWLAAKVSGLLVYIGLGMVAMRFGKTRKVRITSWIAALCVFVYIVLVALTKNPVLGIG</sequence>
<gene>
    <name evidence="2" type="ORF">SAMN05216406_12519</name>
</gene>
<reference evidence="3" key="1">
    <citation type="submission" date="2016-10" db="EMBL/GenBank/DDBJ databases">
        <authorList>
            <person name="Varghese N."/>
            <person name="Submissions S."/>
        </authorList>
    </citation>
    <scope>NUCLEOTIDE SEQUENCE [LARGE SCALE GENOMIC DNA]</scope>
    <source>
        <strain evidence="3">Nm10</strain>
    </source>
</reference>
<feature type="transmembrane region" description="Helical" evidence="1">
    <location>
        <begin position="6"/>
        <end position="30"/>
    </location>
</feature>
<dbReference type="Proteomes" id="UP000182882">
    <property type="component" value="Unassembled WGS sequence"/>
</dbReference>
<keyword evidence="3" id="KW-1185">Reference proteome</keyword>
<dbReference type="AlphaFoldDB" id="A0A1H2FW03"/>
<feature type="transmembrane region" description="Helical" evidence="1">
    <location>
        <begin position="42"/>
        <end position="63"/>
    </location>
</feature>
<name>A0A1H2FW03_9PROT</name>
<evidence type="ECO:0000313" key="3">
    <source>
        <dbReference type="Proteomes" id="UP000182882"/>
    </source>
</evidence>
<evidence type="ECO:0000313" key="2">
    <source>
        <dbReference type="EMBL" id="SDU11507.1"/>
    </source>
</evidence>
<feature type="transmembrane region" description="Helical" evidence="1">
    <location>
        <begin position="69"/>
        <end position="88"/>
    </location>
</feature>
<feature type="transmembrane region" description="Helical" evidence="1">
    <location>
        <begin position="100"/>
        <end position="118"/>
    </location>
</feature>
<keyword evidence="1" id="KW-0472">Membrane</keyword>
<dbReference type="PANTHER" id="PTHR39594">
    <property type="entry name" value="PROTEIN YCHQ"/>
    <property type="match status" value="1"/>
</dbReference>
<keyword evidence="1" id="KW-1133">Transmembrane helix</keyword>
<protein>
    <submittedName>
        <fullName evidence="2">Uncharacterized membrane protein SirB2</fullName>
    </submittedName>
</protein>